<organism evidence="1 2">
    <name type="scientific">Pigmentiphaga litoralis</name>
    <dbReference type="NCBI Taxonomy" id="516702"/>
    <lineage>
        <taxon>Bacteria</taxon>
        <taxon>Pseudomonadati</taxon>
        <taxon>Pseudomonadota</taxon>
        <taxon>Betaproteobacteria</taxon>
        <taxon>Burkholderiales</taxon>
        <taxon>Alcaligenaceae</taxon>
        <taxon>Pigmentiphaga</taxon>
    </lineage>
</organism>
<comment type="caution">
    <text evidence="1">The sequence shown here is derived from an EMBL/GenBank/DDBJ whole genome shotgun (WGS) entry which is preliminary data.</text>
</comment>
<dbReference type="RefSeq" id="WP_179588147.1">
    <property type="nucleotide sequence ID" value="NZ_JACBYR010000001.1"/>
</dbReference>
<sequence length="158" mass="16769">MNLLKQATNKLVPKNEWGDMQISYRGYWLAVTDCSQVRDGWTARVEAGLDGGLALLQSEARKTYDTEFEAFTHSVRDMKRQISALSAGPGNGAPRTTSCFAINQAPRAHPASAGAPAATLAALMHACSLRGAPRSAVHRPWAEAAAAQSVHTGVALPA</sequence>
<reference evidence="1 2" key="1">
    <citation type="submission" date="2020-07" db="EMBL/GenBank/DDBJ databases">
        <title>Genomic Encyclopedia of Type Strains, Phase IV (KMG-V): Genome sequencing to study the core and pangenomes of soil and plant-associated prokaryotes.</title>
        <authorList>
            <person name="Whitman W."/>
        </authorList>
    </citation>
    <scope>NUCLEOTIDE SEQUENCE [LARGE SCALE GENOMIC DNA]</scope>
    <source>
        <strain evidence="1 2">SAS40</strain>
    </source>
</reference>
<name>A0A7Y9LPH1_9BURK</name>
<dbReference type="Proteomes" id="UP000542125">
    <property type="component" value="Unassembled WGS sequence"/>
</dbReference>
<gene>
    <name evidence="1" type="ORF">FHW18_003736</name>
</gene>
<evidence type="ECO:0000313" key="2">
    <source>
        <dbReference type="Proteomes" id="UP000542125"/>
    </source>
</evidence>
<dbReference type="AlphaFoldDB" id="A0A7Y9LPH1"/>
<keyword evidence="2" id="KW-1185">Reference proteome</keyword>
<evidence type="ECO:0000313" key="1">
    <source>
        <dbReference type="EMBL" id="NYE84465.1"/>
    </source>
</evidence>
<dbReference type="EMBL" id="JACBYR010000001">
    <property type="protein sequence ID" value="NYE84465.1"/>
    <property type="molecule type" value="Genomic_DNA"/>
</dbReference>
<accession>A0A7Y9LPH1</accession>
<proteinExistence type="predicted"/>
<protein>
    <submittedName>
        <fullName evidence="1">Uncharacterized protein</fullName>
    </submittedName>
</protein>